<dbReference type="NCBIfam" id="TIGR01833">
    <property type="entry name" value="HMG-CoA-S_euk"/>
    <property type="match status" value="1"/>
</dbReference>
<dbReference type="UniPathway" id="UPA00058">
    <property type="reaction ID" value="UER00102"/>
</dbReference>
<dbReference type="PANTHER" id="PTHR43323:SF2">
    <property type="entry name" value="HYDROXYMETHYLGLUTARYL-COA SYNTHASE"/>
    <property type="match status" value="1"/>
</dbReference>
<dbReference type="PANTHER" id="PTHR43323">
    <property type="entry name" value="3-HYDROXY-3-METHYLGLUTARYL COENZYME A SYNTHASE"/>
    <property type="match status" value="1"/>
</dbReference>
<feature type="active site" description="Proton donor/acceptor" evidence="3">
    <location>
        <position position="275"/>
    </location>
</feature>
<dbReference type="CDD" id="cd00827">
    <property type="entry name" value="init_cond_enzymes"/>
    <property type="match status" value="1"/>
</dbReference>
<evidence type="ECO:0000259" key="7">
    <source>
        <dbReference type="Pfam" id="PF01154"/>
    </source>
</evidence>
<evidence type="ECO:0000259" key="8">
    <source>
        <dbReference type="Pfam" id="PF08540"/>
    </source>
</evidence>
<dbReference type="EMBL" id="NBIV01000129">
    <property type="protein sequence ID" value="PXF43296.1"/>
    <property type="molecule type" value="Genomic_DNA"/>
</dbReference>
<evidence type="ECO:0000256" key="6">
    <source>
        <dbReference type="SAM" id="MobiDB-lite"/>
    </source>
</evidence>
<keyword evidence="5" id="KW-0443">Lipid metabolism</keyword>
<sequence length="474" mass="52812">MTASRSPPSPASLQHPIPPPPNPAPHLTDVGILHMVVYIPRTAVSQADLERYDNISSGKYTIGLGQSHMSFVSDREDVISLALTAVSQLVRHAAISYADIGRLEVGTETILDKSKSIKTTLMRLFARSGNCEVEGLDNTNACYGATAALFNTIAWCESSAWDGRYAVVVAADISVYEPGPARPTGGAGAVAMLIGRTPSAPIRFEIGLRATCMGDTYDFFKPRVANEYPTVRGQQTVDTFVLAMDECYRRYSTRAKSPHVHQFNARRDVDYCVFHAPFNKMVQKSFARLVYNDFLKTPPGEDPFYEPVEQYRNLSPETSHRNRDAQRAFVKLTKDFYDQKCAPAAWLAKKVGNCYTASLYSSLAALICEKGNDLLNKRILLYSFGSGFAASMFSIRVTAPVDDVFLGTDLKERLEDRIIAPVDEYIRTLKEREVNYGRFGYLPKANTEDLFPGTWYLCEVGPDGERSYDQVPYR</sequence>
<evidence type="ECO:0000313" key="10">
    <source>
        <dbReference type="Proteomes" id="UP000247409"/>
    </source>
</evidence>
<dbReference type="InterPro" id="IPR013746">
    <property type="entry name" value="HMG_CoA_synt_C_dom"/>
</dbReference>
<dbReference type="GO" id="GO:0010142">
    <property type="term" value="P:farnesyl diphosphate biosynthetic process, mevalonate pathway"/>
    <property type="evidence" value="ECO:0007669"/>
    <property type="project" value="InterPro"/>
</dbReference>
<evidence type="ECO:0000256" key="2">
    <source>
        <dbReference type="ARBA" id="ARBA00022679"/>
    </source>
</evidence>
<proteinExistence type="inferred from homology"/>
<dbReference type="Pfam" id="PF01154">
    <property type="entry name" value="HMG_CoA_synt_N"/>
    <property type="match status" value="1"/>
</dbReference>
<dbReference type="Proteomes" id="UP000247409">
    <property type="component" value="Unassembled WGS sequence"/>
</dbReference>
<keyword evidence="10" id="KW-1185">Reference proteome</keyword>
<evidence type="ECO:0000256" key="3">
    <source>
        <dbReference type="PIRSR" id="PIRSR610122-1"/>
    </source>
</evidence>
<dbReference type="InterPro" id="IPR010122">
    <property type="entry name" value="HMG_CoA_synthase_euk"/>
</dbReference>
<accession>A0A2V3IMI6</accession>
<feature type="domain" description="Hydroxymethylglutaryl-coenzyme A synthase C-terminal" evidence="8">
    <location>
        <begin position="202"/>
        <end position="469"/>
    </location>
</feature>
<keyword evidence="5" id="KW-0752">Steroid biosynthesis</keyword>
<dbReference type="OrthoDB" id="1269963at2759"/>
<comment type="catalytic activity">
    <reaction evidence="5">
        <text>acetoacetyl-CoA + acetyl-CoA + H2O = (3S)-3-hydroxy-3-methylglutaryl-CoA + CoA + H(+)</text>
        <dbReference type="Rhea" id="RHEA:10188"/>
        <dbReference type="ChEBI" id="CHEBI:15377"/>
        <dbReference type="ChEBI" id="CHEBI:15378"/>
        <dbReference type="ChEBI" id="CHEBI:43074"/>
        <dbReference type="ChEBI" id="CHEBI:57286"/>
        <dbReference type="ChEBI" id="CHEBI:57287"/>
        <dbReference type="ChEBI" id="CHEBI:57288"/>
        <dbReference type="EC" id="2.3.3.10"/>
    </reaction>
</comment>
<name>A0A2V3IMI6_9FLOR</name>
<dbReference type="GO" id="GO:0004421">
    <property type="term" value="F:hydroxymethylglutaryl-CoA synthase activity"/>
    <property type="evidence" value="ECO:0007669"/>
    <property type="project" value="UniProtKB-EC"/>
</dbReference>
<feature type="domain" description="Hydroxymethylglutaryl-coenzyme A synthase N-terminal" evidence="7">
    <location>
        <begin position="28"/>
        <end position="196"/>
    </location>
</feature>
<evidence type="ECO:0000256" key="4">
    <source>
        <dbReference type="PIRSR" id="PIRSR610122-2"/>
    </source>
</evidence>
<dbReference type="Pfam" id="PF08540">
    <property type="entry name" value="HMG_CoA_synt_C"/>
    <property type="match status" value="1"/>
</dbReference>
<evidence type="ECO:0000313" key="9">
    <source>
        <dbReference type="EMBL" id="PXF43296.1"/>
    </source>
</evidence>
<feature type="active site" description="Proton donor/acceptor" evidence="3">
    <location>
        <position position="108"/>
    </location>
</feature>
<keyword evidence="5" id="KW-0753">Steroid metabolism</keyword>
<evidence type="ECO:0000256" key="1">
    <source>
        <dbReference type="ARBA" id="ARBA00007061"/>
    </source>
</evidence>
<dbReference type="Gene3D" id="3.40.47.10">
    <property type="match status" value="1"/>
</dbReference>
<dbReference type="GO" id="GO:0006084">
    <property type="term" value="P:acetyl-CoA metabolic process"/>
    <property type="evidence" value="ECO:0007669"/>
    <property type="project" value="InterPro"/>
</dbReference>
<dbReference type="InterPro" id="IPR016039">
    <property type="entry name" value="Thiolase-like"/>
</dbReference>
<feature type="region of interest" description="Disordered" evidence="6">
    <location>
        <begin position="1"/>
        <end position="25"/>
    </location>
</feature>
<keyword evidence="2 5" id="KW-0808">Transferase</keyword>
<comment type="function">
    <text evidence="5">Catalyzes the condensation of acetyl-CoA with acetoacetyl-CoA to form HMG-CoA.</text>
</comment>
<feature type="binding site" evidence="4">
    <location>
        <position position="280"/>
    </location>
    <ligand>
        <name>CoA</name>
        <dbReference type="ChEBI" id="CHEBI:57287"/>
    </ligand>
</feature>
<reference evidence="9 10" key="1">
    <citation type="journal article" date="2018" name="Mol. Biol. Evol.">
        <title>Analysis of the draft genome of the red seaweed Gracilariopsis chorda provides insights into genome size evolution in Rhodophyta.</title>
        <authorList>
            <person name="Lee J."/>
            <person name="Yang E.C."/>
            <person name="Graf L."/>
            <person name="Yang J.H."/>
            <person name="Qiu H."/>
            <person name="Zel Zion U."/>
            <person name="Chan C.X."/>
            <person name="Stephens T.G."/>
            <person name="Weber A.P.M."/>
            <person name="Boo G.H."/>
            <person name="Boo S.M."/>
            <person name="Kim K.M."/>
            <person name="Shin Y."/>
            <person name="Jung M."/>
            <person name="Lee S.J."/>
            <person name="Yim H.S."/>
            <person name="Lee J.H."/>
            <person name="Bhattacharya D."/>
            <person name="Yoon H.S."/>
        </authorList>
    </citation>
    <scope>NUCLEOTIDE SEQUENCE [LARGE SCALE GENOMIC DNA]</scope>
    <source>
        <strain evidence="9 10">SKKU-2015</strain>
        <tissue evidence="9">Whole body</tissue>
    </source>
</reference>
<dbReference type="InterPro" id="IPR013528">
    <property type="entry name" value="HMG_CoA_synth_N"/>
</dbReference>
<dbReference type="GO" id="GO:0016126">
    <property type="term" value="P:sterol biosynthetic process"/>
    <property type="evidence" value="ECO:0007669"/>
    <property type="project" value="UniProtKB-KW"/>
</dbReference>
<organism evidence="9 10">
    <name type="scientific">Gracilariopsis chorda</name>
    <dbReference type="NCBI Taxonomy" id="448386"/>
    <lineage>
        <taxon>Eukaryota</taxon>
        <taxon>Rhodophyta</taxon>
        <taxon>Florideophyceae</taxon>
        <taxon>Rhodymeniophycidae</taxon>
        <taxon>Gracilariales</taxon>
        <taxon>Gracilariaceae</taxon>
        <taxon>Gracilariopsis</taxon>
    </lineage>
</organism>
<dbReference type="SUPFAM" id="SSF53901">
    <property type="entry name" value="Thiolase-like"/>
    <property type="match status" value="2"/>
</dbReference>
<protein>
    <recommendedName>
        <fullName evidence="5">Hydroxymethylglutaryl-CoA synthase</fullName>
        <shortName evidence="5">HMG-CoA synthase</shortName>
        <ecNumber evidence="5">2.3.3.10</ecNumber>
    </recommendedName>
    <alternativeName>
        <fullName evidence="5">3-hydroxy-3-methylglutaryl coenzyme A synthase</fullName>
    </alternativeName>
</protein>
<comment type="similarity">
    <text evidence="1 5">Belongs to the thiolase-like superfamily. HMG-CoA synthase family.</text>
</comment>
<feature type="binding site" evidence="4">
    <location>
        <position position="284"/>
    </location>
    <ligand>
        <name>CoA</name>
        <dbReference type="ChEBI" id="CHEBI:57287"/>
    </ligand>
</feature>
<evidence type="ECO:0000256" key="5">
    <source>
        <dbReference type="RuleBase" id="RU364071"/>
    </source>
</evidence>
<comment type="pathway">
    <text evidence="5">Metabolic intermediate biosynthesis; (R)-mevalonate biosynthesis; (R)-mevalonate from acetyl-CoA: step 2/3.</text>
</comment>
<comment type="caution">
    <text evidence="9">The sequence shown here is derived from an EMBL/GenBank/DDBJ whole genome shotgun (WGS) entry which is preliminary data.</text>
</comment>
<gene>
    <name evidence="9" type="ORF">BWQ96_06935</name>
</gene>
<keyword evidence="5" id="KW-0444">Lipid biosynthesis</keyword>
<feature type="active site" description="Acyl-thioester intermediate" evidence="3">
    <location>
        <position position="142"/>
    </location>
</feature>
<keyword evidence="5" id="KW-0756">Sterol biosynthesis</keyword>
<keyword evidence="5" id="KW-1207">Sterol metabolism</keyword>
<dbReference type="EC" id="2.3.3.10" evidence="5"/>
<dbReference type="AlphaFoldDB" id="A0A2V3IMI6"/>
<dbReference type="STRING" id="448386.A0A2V3IMI6"/>
<dbReference type="FunFam" id="3.40.47.10:FF:000008">
    <property type="entry name" value="3-hydroxy-3-methylglutaryl coenzyme A synthase"/>
    <property type="match status" value="1"/>
</dbReference>